<evidence type="ECO:0008006" key="3">
    <source>
        <dbReference type="Google" id="ProtNLM"/>
    </source>
</evidence>
<gene>
    <name evidence="1" type="ORF">FHG64_17085</name>
</gene>
<accession>A0A5B7X6G2</accession>
<dbReference type="EMBL" id="CP040812">
    <property type="protein sequence ID" value="QCY70969.1"/>
    <property type="molecule type" value="Genomic_DNA"/>
</dbReference>
<protein>
    <recommendedName>
        <fullName evidence="3">Lipocalin family protein</fullName>
    </recommendedName>
</protein>
<dbReference type="AlphaFoldDB" id="A0A5B7X6G2"/>
<dbReference type="Gene3D" id="2.40.128.370">
    <property type="match status" value="1"/>
</dbReference>
<dbReference type="OrthoDB" id="1143855at2"/>
<sequence>MKFTAFLACLVILTSCNSKDPEEKIPHLEGYWEIEKVEFSKDSMRTYTFNETVDFLDLENGSGFRKKVKPQLNGSYLVTNDAEQVETIVEDNELFLLYTTPYDTWREKVLKANEDHLQIENERGIIYHYKRFKPLLNNYYEAE</sequence>
<organism evidence="1 2">
    <name type="scientific">Antarcticibacterium flavum</name>
    <dbReference type="NCBI Taxonomy" id="2058175"/>
    <lineage>
        <taxon>Bacteria</taxon>
        <taxon>Pseudomonadati</taxon>
        <taxon>Bacteroidota</taxon>
        <taxon>Flavobacteriia</taxon>
        <taxon>Flavobacteriales</taxon>
        <taxon>Flavobacteriaceae</taxon>
        <taxon>Antarcticibacterium</taxon>
    </lineage>
</organism>
<name>A0A5B7X6G2_9FLAO</name>
<dbReference type="KEGG" id="afla:FHG64_17085"/>
<evidence type="ECO:0000313" key="1">
    <source>
        <dbReference type="EMBL" id="QCY70969.1"/>
    </source>
</evidence>
<dbReference type="PROSITE" id="PS51257">
    <property type="entry name" value="PROKAR_LIPOPROTEIN"/>
    <property type="match status" value="1"/>
</dbReference>
<keyword evidence="2" id="KW-1185">Reference proteome</keyword>
<dbReference type="RefSeq" id="WP_139067525.1">
    <property type="nucleotide sequence ID" value="NZ_CP040812.1"/>
</dbReference>
<reference evidence="1 2" key="1">
    <citation type="submission" date="2019-06" db="EMBL/GenBank/DDBJ databases">
        <title>Complete genome sequence of Antarcticibacterium flavum KCTC 52984T from an Antarctic marine sediment.</title>
        <authorList>
            <person name="Lee Y.M."/>
            <person name="Shin S.C."/>
        </authorList>
    </citation>
    <scope>NUCLEOTIDE SEQUENCE [LARGE SCALE GENOMIC DNA]</scope>
    <source>
        <strain evidence="1 2">KCTC 52984</strain>
    </source>
</reference>
<dbReference type="Proteomes" id="UP000309016">
    <property type="component" value="Chromosome"/>
</dbReference>
<evidence type="ECO:0000313" key="2">
    <source>
        <dbReference type="Proteomes" id="UP000309016"/>
    </source>
</evidence>
<proteinExistence type="predicted"/>